<proteinExistence type="predicted"/>
<dbReference type="EMBL" id="JAEQNC010000015">
    <property type="protein sequence ID" value="MBL0374757.1"/>
    <property type="molecule type" value="Genomic_DNA"/>
</dbReference>
<dbReference type="Pfam" id="PF06764">
    <property type="entry name" value="DUF1223"/>
    <property type="match status" value="1"/>
</dbReference>
<dbReference type="PANTHER" id="PTHR36057:SF1">
    <property type="entry name" value="LIPOPROTEIN LIPID ATTACHMENT SITE-LIKE PROTEIN, PUTATIVE (DUF1223)-RELATED"/>
    <property type="match status" value="1"/>
</dbReference>
<feature type="chain" id="PRO_5037588873" evidence="1">
    <location>
        <begin position="25"/>
        <end position="246"/>
    </location>
</feature>
<dbReference type="SUPFAM" id="SSF52833">
    <property type="entry name" value="Thioredoxin-like"/>
    <property type="match status" value="1"/>
</dbReference>
<dbReference type="Proteomes" id="UP000633219">
    <property type="component" value="Unassembled WGS sequence"/>
</dbReference>
<dbReference type="PANTHER" id="PTHR36057">
    <property type="match status" value="1"/>
</dbReference>
<sequence length="246" mass="26178">MRLHPFLSASAGALAVIFCASVNAGEIARSHPIGVVELFTSQGCSSCPKADAAIAELADHPDIVTITYHVDYWNYLGWSDTLATTENTDRQYAYAKTLGNSNVYTPQIVLNGLQDMRGAPPIEIRAGLEKFVGKGQGVTVPIKASLSPDELTISIGAGSGKADVVIAYFKKATVVDIQRGENTGKRVTYRNAVTKLETVGMWDGKPLTIKLPAAMIGKRGQEGCAILLQSHDKDGNPGRIYGASAL</sequence>
<organism evidence="2 3">
    <name type="scientific">Rhizobium setariae</name>
    <dbReference type="NCBI Taxonomy" id="2801340"/>
    <lineage>
        <taxon>Bacteria</taxon>
        <taxon>Pseudomonadati</taxon>
        <taxon>Pseudomonadota</taxon>
        <taxon>Alphaproteobacteria</taxon>
        <taxon>Hyphomicrobiales</taxon>
        <taxon>Rhizobiaceae</taxon>
        <taxon>Rhizobium/Agrobacterium group</taxon>
        <taxon>Rhizobium</taxon>
    </lineage>
</organism>
<feature type="signal peptide" evidence="1">
    <location>
        <begin position="1"/>
        <end position="24"/>
    </location>
</feature>
<comment type="caution">
    <text evidence="2">The sequence shown here is derived from an EMBL/GenBank/DDBJ whole genome shotgun (WGS) entry which is preliminary data.</text>
</comment>
<accession>A0A936YW49</accession>
<dbReference type="InterPro" id="IPR010634">
    <property type="entry name" value="DUF1223"/>
</dbReference>
<gene>
    <name evidence="2" type="ORF">JJB09_22345</name>
</gene>
<reference evidence="2" key="1">
    <citation type="submission" date="2021-01" db="EMBL/GenBank/DDBJ databases">
        <title>Rhizobium sp. strain KVB221 16S ribosomal RNA gene Genome sequencing and assembly.</title>
        <authorList>
            <person name="Kang M."/>
        </authorList>
    </citation>
    <scope>NUCLEOTIDE SEQUENCE</scope>
    <source>
        <strain evidence="2">KVB221</strain>
    </source>
</reference>
<evidence type="ECO:0000256" key="1">
    <source>
        <dbReference type="SAM" id="SignalP"/>
    </source>
</evidence>
<evidence type="ECO:0000313" key="3">
    <source>
        <dbReference type="Proteomes" id="UP000633219"/>
    </source>
</evidence>
<name>A0A936YW49_9HYPH</name>
<dbReference type="InterPro" id="IPR036249">
    <property type="entry name" value="Thioredoxin-like_sf"/>
</dbReference>
<dbReference type="AlphaFoldDB" id="A0A936YW49"/>
<evidence type="ECO:0000313" key="2">
    <source>
        <dbReference type="EMBL" id="MBL0374757.1"/>
    </source>
</evidence>
<keyword evidence="3" id="KW-1185">Reference proteome</keyword>
<protein>
    <submittedName>
        <fullName evidence="2">DUF1223 domain-containing protein</fullName>
    </submittedName>
</protein>
<keyword evidence="1" id="KW-0732">Signal</keyword>